<dbReference type="EMBL" id="AP014864">
    <property type="protein sequence ID" value="BAR82296.1"/>
    <property type="molecule type" value="Genomic_DNA"/>
</dbReference>
<sequence length="66" mass="7825">MKKHQIICTIISPDGNRDAIGPLVMYATTENIIKQRLDKELHRRMGDLYQWEIDVQQIENEQLILF</sequence>
<name>A0A9W3ZTJ3_BACTO</name>
<gene>
    <name evidence="1" type="ORF">KNN_01449</name>
</gene>
<accession>A0A9W3ZTJ3</accession>
<dbReference type="AlphaFoldDB" id="A0A9W3ZTJ3"/>
<reference evidence="1 2" key="1">
    <citation type="submission" date="2015-05" db="EMBL/GenBank/DDBJ databases">
        <title>Whole genome sequence of Bacillus thuringiensis serovar tolworthi Pasteur Institute Standard strain.</title>
        <authorList>
            <person name="Kanda K."/>
            <person name="Nakashima K."/>
            <person name="Nagano Y."/>
        </authorList>
    </citation>
    <scope>NUCLEOTIDE SEQUENCE [LARGE SCALE GENOMIC DNA]</scope>
    <source>
        <strain evidence="1 2">Pasteur Institute Standard strain</strain>
    </source>
</reference>
<organism evidence="1 2">
    <name type="scientific">Bacillus thuringiensis subsp. tolworthi</name>
    <dbReference type="NCBI Taxonomy" id="1442"/>
    <lineage>
        <taxon>Bacteria</taxon>
        <taxon>Bacillati</taxon>
        <taxon>Bacillota</taxon>
        <taxon>Bacilli</taxon>
        <taxon>Bacillales</taxon>
        <taxon>Bacillaceae</taxon>
        <taxon>Bacillus</taxon>
        <taxon>Bacillus cereus group</taxon>
    </lineage>
</organism>
<evidence type="ECO:0000313" key="1">
    <source>
        <dbReference type="EMBL" id="BAR82296.1"/>
    </source>
</evidence>
<dbReference type="RefSeq" id="WP_042595770.1">
    <property type="nucleotide sequence ID" value="NZ_AP014864.1"/>
</dbReference>
<proteinExistence type="predicted"/>
<protein>
    <submittedName>
        <fullName evidence="1">Uncharacterized protein</fullName>
    </submittedName>
</protein>
<evidence type="ECO:0000313" key="2">
    <source>
        <dbReference type="Proteomes" id="UP000055316"/>
    </source>
</evidence>
<dbReference type="Proteomes" id="UP000055316">
    <property type="component" value="Chromosome"/>
</dbReference>